<dbReference type="GO" id="GO:0015035">
    <property type="term" value="F:protein-disulfide reductase activity"/>
    <property type="evidence" value="ECO:0007669"/>
    <property type="project" value="UniProtKB-UniRule"/>
</dbReference>
<keyword evidence="4" id="KW-1015">Disulfide bond</keyword>
<dbReference type="CDD" id="cd02947">
    <property type="entry name" value="TRX_family"/>
    <property type="match status" value="1"/>
</dbReference>
<reference evidence="8 9" key="2">
    <citation type="submission" date="2020-05" db="EMBL/GenBank/DDBJ databases">
        <title>Draft genome sequence of Desulfovibrio sp. strainFSS-1.</title>
        <authorList>
            <person name="Shimoshige H."/>
            <person name="Kobayashi H."/>
            <person name="Maekawa T."/>
        </authorList>
    </citation>
    <scope>NUCLEOTIDE SEQUENCE [LARGE SCALE GENOMIC DNA]</scope>
    <source>
        <strain evidence="8 9">SIID29052-01</strain>
    </source>
</reference>
<dbReference type="FunFam" id="3.40.30.10:FF:000001">
    <property type="entry name" value="Thioredoxin"/>
    <property type="match status" value="1"/>
</dbReference>
<dbReference type="Proteomes" id="UP000494245">
    <property type="component" value="Unassembled WGS sequence"/>
</dbReference>
<dbReference type="Pfam" id="PF00085">
    <property type="entry name" value="Thioredoxin"/>
    <property type="match status" value="1"/>
</dbReference>
<dbReference type="NCBIfam" id="NF008229">
    <property type="entry name" value="PRK10996.1"/>
    <property type="match status" value="1"/>
</dbReference>
<evidence type="ECO:0000256" key="3">
    <source>
        <dbReference type="ARBA" id="ARBA00022982"/>
    </source>
</evidence>
<dbReference type="PANTHER" id="PTHR45663">
    <property type="entry name" value="GEO12009P1"/>
    <property type="match status" value="1"/>
</dbReference>
<gene>
    <name evidence="8" type="primary">trxC</name>
    <name evidence="8" type="ORF">NNJEOMEG_00715</name>
</gene>
<evidence type="ECO:0000313" key="8">
    <source>
        <dbReference type="EMBL" id="GFK92887.1"/>
    </source>
</evidence>
<feature type="domain" description="Thioredoxin" evidence="7">
    <location>
        <begin position="18"/>
        <end position="144"/>
    </location>
</feature>
<sequence length="145" mass="16011">MSDTLKVTCPHCHTRNRVLKGKELAAECGKCHGSLFPGKPVDLTEADFARHVQETDVPLLVDFWAPWCGPCRGMANAYEEVARRLEPEIRAAKVNTETEQILAAQMGIRSVPTLILFKNGKAVDSISGALDANNLESWARSRAMY</sequence>
<dbReference type="Gene3D" id="2.30.30.380">
    <property type="entry name" value="Zn-finger domain of Sec23/24"/>
    <property type="match status" value="1"/>
</dbReference>
<keyword evidence="5" id="KW-0676">Redox-active center</keyword>
<dbReference type="PRINTS" id="PR00421">
    <property type="entry name" value="THIOREDOXIN"/>
</dbReference>
<keyword evidence="3" id="KW-0249">Electron transport</keyword>
<dbReference type="PROSITE" id="PS51352">
    <property type="entry name" value="THIOREDOXIN_2"/>
    <property type="match status" value="1"/>
</dbReference>
<name>A0A6V8LTC2_9BACT</name>
<comment type="similarity">
    <text evidence="1">Belongs to the thioredoxin family.</text>
</comment>
<dbReference type="InterPro" id="IPR005746">
    <property type="entry name" value="Thioredoxin"/>
</dbReference>
<dbReference type="AlphaFoldDB" id="A0A6V8LTC2"/>
<evidence type="ECO:0000256" key="2">
    <source>
        <dbReference type="ARBA" id="ARBA00022448"/>
    </source>
</evidence>
<dbReference type="Gene3D" id="3.40.30.10">
    <property type="entry name" value="Glutaredoxin"/>
    <property type="match status" value="1"/>
</dbReference>
<keyword evidence="8" id="KW-0560">Oxidoreductase</keyword>
<dbReference type="InterPro" id="IPR013766">
    <property type="entry name" value="Thioredoxin_domain"/>
</dbReference>
<dbReference type="PROSITE" id="PS00194">
    <property type="entry name" value="THIOREDOXIN_1"/>
    <property type="match status" value="1"/>
</dbReference>
<organism evidence="8 9">
    <name type="scientific">Fundidesulfovibrio magnetotacticus</name>
    <dbReference type="NCBI Taxonomy" id="2730080"/>
    <lineage>
        <taxon>Bacteria</taxon>
        <taxon>Pseudomonadati</taxon>
        <taxon>Thermodesulfobacteriota</taxon>
        <taxon>Desulfovibrionia</taxon>
        <taxon>Desulfovibrionales</taxon>
        <taxon>Desulfovibrionaceae</taxon>
        <taxon>Fundidesulfovibrio</taxon>
    </lineage>
</organism>
<dbReference type="RefSeq" id="WP_173081383.1">
    <property type="nucleotide sequence ID" value="NZ_BLTE01000002.1"/>
</dbReference>
<reference evidence="8 9" key="1">
    <citation type="submission" date="2020-04" db="EMBL/GenBank/DDBJ databases">
        <authorList>
            <consortium name="Desulfovibrio sp. FSS-1 genome sequencing consortium"/>
            <person name="Shimoshige H."/>
            <person name="Kobayashi H."/>
            <person name="Maekawa T."/>
        </authorList>
    </citation>
    <scope>NUCLEOTIDE SEQUENCE [LARGE SCALE GENOMIC DNA]</scope>
    <source>
        <strain evidence="8 9">SIID29052-01</strain>
    </source>
</reference>
<dbReference type="EMBL" id="BLTE01000002">
    <property type="protein sequence ID" value="GFK92887.1"/>
    <property type="molecule type" value="Genomic_DNA"/>
</dbReference>
<evidence type="ECO:0000256" key="1">
    <source>
        <dbReference type="ARBA" id="ARBA00008987"/>
    </source>
</evidence>
<keyword evidence="2" id="KW-0813">Transport</keyword>
<dbReference type="InterPro" id="IPR036249">
    <property type="entry name" value="Thioredoxin-like_sf"/>
</dbReference>
<dbReference type="GO" id="GO:0005829">
    <property type="term" value="C:cytosol"/>
    <property type="evidence" value="ECO:0007669"/>
    <property type="project" value="TreeGrafter"/>
</dbReference>
<comment type="caution">
    <text evidence="8">The sequence shown here is derived from an EMBL/GenBank/DDBJ whole genome shotgun (WGS) entry which is preliminary data.</text>
</comment>
<proteinExistence type="inferred from homology"/>
<evidence type="ECO:0000256" key="4">
    <source>
        <dbReference type="ARBA" id="ARBA00023157"/>
    </source>
</evidence>
<dbReference type="SUPFAM" id="SSF52833">
    <property type="entry name" value="Thioredoxin-like"/>
    <property type="match status" value="1"/>
</dbReference>
<dbReference type="PANTHER" id="PTHR45663:SF40">
    <property type="entry name" value="THIOREDOXIN 2"/>
    <property type="match status" value="1"/>
</dbReference>
<evidence type="ECO:0000313" key="9">
    <source>
        <dbReference type="Proteomes" id="UP000494245"/>
    </source>
</evidence>
<protein>
    <recommendedName>
        <fullName evidence="6">Thioredoxin</fullName>
    </recommendedName>
</protein>
<dbReference type="InterPro" id="IPR017937">
    <property type="entry name" value="Thioredoxin_CS"/>
</dbReference>
<evidence type="ECO:0000259" key="7">
    <source>
        <dbReference type="PROSITE" id="PS51352"/>
    </source>
</evidence>
<evidence type="ECO:0000256" key="5">
    <source>
        <dbReference type="ARBA" id="ARBA00023284"/>
    </source>
</evidence>
<dbReference type="NCBIfam" id="TIGR01068">
    <property type="entry name" value="thioredoxin"/>
    <property type="match status" value="1"/>
</dbReference>
<keyword evidence="9" id="KW-1185">Reference proteome</keyword>
<accession>A0A6V8LTC2</accession>
<evidence type="ECO:0000256" key="6">
    <source>
        <dbReference type="NCBIfam" id="TIGR01068"/>
    </source>
</evidence>